<dbReference type="NCBIfam" id="NF001899">
    <property type="entry name" value="PRK00654.1-2"/>
    <property type="match status" value="1"/>
</dbReference>
<comment type="catalytic activity">
    <reaction evidence="1 8">
        <text>[(1-&gt;4)-alpha-D-glucosyl](n) + ADP-alpha-D-glucose = [(1-&gt;4)-alpha-D-glucosyl](n+1) + ADP + H(+)</text>
        <dbReference type="Rhea" id="RHEA:18189"/>
        <dbReference type="Rhea" id="RHEA-COMP:9584"/>
        <dbReference type="Rhea" id="RHEA-COMP:9587"/>
        <dbReference type="ChEBI" id="CHEBI:15378"/>
        <dbReference type="ChEBI" id="CHEBI:15444"/>
        <dbReference type="ChEBI" id="CHEBI:57498"/>
        <dbReference type="ChEBI" id="CHEBI:456216"/>
        <dbReference type="EC" id="2.4.1.21"/>
    </reaction>
</comment>
<proteinExistence type="inferred from homology"/>
<keyword evidence="12" id="KW-1185">Reference proteome</keyword>
<comment type="pathway">
    <text evidence="3 8">Glycan biosynthesis; glycogen biosynthesis.</text>
</comment>
<dbReference type="Pfam" id="PF00534">
    <property type="entry name" value="Glycos_transf_1"/>
    <property type="match status" value="1"/>
</dbReference>
<dbReference type="InterPro" id="IPR013534">
    <property type="entry name" value="Starch_synth_cat_dom"/>
</dbReference>
<gene>
    <name evidence="8 11" type="primary">glgA</name>
    <name evidence="11" type="ORF">OMP39_01930</name>
</gene>
<evidence type="ECO:0000256" key="3">
    <source>
        <dbReference type="ARBA" id="ARBA00004964"/>
    </source>
</evidence>
<evidence type="ECO:0000256" key="8">
    <source>
        <dbReference type="HAMAP-Rule" id="MF_00484"/>
    </source>
</evidence>
<keyword evidence="7 8" id="KW-0320">Glycogen biosynthesis</keyword>
<evidence type="ECO:0000259" key="10">
    <source>
        <dbReference type="Pfam" id="PF08323"/>
    </source>
</evidence>
<protein>
    <recommendedName>
        <fullName evidence="8">Glycogen synthase</fullName>
        <ecNumber evidence="8">2.4.1.21</ecNumber>
    </recommendedName>
    <alternativeName>
        <fullName evidence="8">Starch [bacterial glycogen] synthase</fullName>
    </alternativeName>
</protein>
<organism evidence="11 12">
    <name type="scientific">Caldimonas aquatica</name>
    <dbReference type="NCBI Taxonomy" id="376175"/>
    <lineage>
        <taxon>Bacteria</taxon>
        <taxon>Pseudomonadati</taxon>
        <taxon>Pseudomonadota</taxon>
        <taxon>Betaproteobacteria</taxon>
        <taxon>Burkholderiales</taxon>
        <taxon>Sphaerotilaceae</taxon>
        <taxon>Caldimonas</taxon>
    </lineage>
</organism>
<evidence type="ECO:0000259" key="9">
    <source>
        <dbReference type="Pfam" id="PF00534"/>
    </source>
</evidence>
<evidence type="ECO:0000256" key="5">
    <source>
        <dbReference type="ARBA" id="ARBA00022676"/>
    </source>
</evidence>
<dbReference type="Pfam" id="PF08323">
    <property type="entry name" value="Glyco_transf_5"/>
    <property type="match status" value="1"/>
</dbReference>
<dbReference type="PANTHER" id="PTHR45825">
    <property type="entry name" value="GRANULE-BOUND STARCH SYNTHASE 1, CHLOROPLASTIC/AMYLOPLASTIC"/>
    <property type="match status" value="1"/>
</dbReference>
<reference evidence="11" key="1">
    <citation type="submission" date="2022-10" db="EMBL/GenBank/DDBJ databases">
        <title>Complete genome sequence of Schlegelella aquatica LMG 23380.</title>
        <authorList>
            <person name="Musilova J."/>
            <person name="Kourilova X."/>
            <person name="Bezdicek M."/>
            <person name="Hermankova K."/>
            <person name="Obruca S."/>
            <person name="Sedlar K."/>
        </authorList>
    </citation>
    <scope>NUCLEOTIDE SEQUENCE</scope>
    <source>
        <strain evidence="11">LMG 23380</strain>
    </source>
</reference>
<dbReference type="GO" id="GO:0009011">
    <property type="term" value="F:alpha-1,4-glucan glucosyltransferase (ADP-glucose donor) activity"/>
    <property type="evidence" value="ECO:0007669"/>
    <property type="project" value="UniProtKB-EC"/>
</dbReference>
<sequence length="495" mass="53440">MSRADGPLRILHATPECAPWVKTGGLGDVSAALPGALARLGHDVKLLLPAYPALRPLLEAGRPLAEWSAHGPWPGGRLVHAGRHRGVDLLLHDCPALFDRPGGPYEDAQGDNARRFAAFAHLAARLATAGSPWPAWQPDLLHVHDWPAALAPAYLQRLPGPRAASVLTIHNLAFQGNFPLHLAHELELPGEWLHPEGIEFWHQVSFLKAGVQFADALTTVSPNYAREILGTAHGCGFDGILRRRAHRLVGILNGVDRELWNPATDPHLPARYDARALPRKAVNKRVLQDRLGLEQSGAPMLFGLVGRLTHQKGIDLVVAVTPWLVEQGAQLAVLGQGEPALEAALQALAERHRGRVAVRLGFDEPLAHLIEAGCDAFLMPSRFEPCGLNQLYSLAYGTVPIVRATGGLADTVQEGHTGFVFDDPEPAALQSALERALAAYRQPVAWRALQQAGMGQDHGWEASAARYAALYGDVLARRGADAFCSLCHSNLPPRA</sequence>
<dbReference type="EC" id="2.4.1.21" evidence="8"/>
<evidence type="ECO:0000313" key="11">
    <source>
        <dbReference type="EMBL" id="UZD55373.1"/>
    </source>
</evidence>
<evidence type="ECO:0000256" key="2">
    <source>
        <dbReference type="ARBA" id="ARBA00002764"/>
    </source>
</evidence>
<dbReference type="PANTHER" id="PTHR45825:SF11">
    <property type="entry name" value="ALPHA AMYLASE DOMAIN-CONTAINING PROTEIN"/>
    <property type="match status" value="1"/>
</dbReference>
<feature type="domain" description="Glycosyl transferase family 1" evidence="9">
    <location>
        <begin position="301"/>
        <end position="440"/>
    </location>
</feature>
<evidence type="ECO:0000256" key="1">
    <source>
        <dbReference type="ARBA" id="ARBA00001478"/>
    </source>
</evidence>
<evidence type="ECO:0000313" key="12">
    <source>
        <dbReference type="Proteomes" id="UP001163266"/>
    </source>
</evidence>
<dbReference type="CDD" id="cd03791">
    <property type="entry name" value="GT5_Glycogen_synthase_DULL1-like"/>
    <property type="match status" value="1"/>
</dbReference>
<evidence type="ECO:0000256" key="4">
    <source>
        <dbReference type="ARBA" id="ARBA00010281"/>
    </source>
</evidence>
<comment type="function">
    <text evidence="2 8">Synthesizes alpha-1,4-glucan chains using ADP-glucose.</text>
</comment>
<dbReference type="Proteomes" id="UP001163266">
    <property type="component" value="Chromosome"/>
</dbReference>
<accession>A0ABY6MTN1</accession>
<dbReference type="InterPro" id="IPR001296">
    <property type="entry name" value="Glyco_trans_1"/>
</dbReference>
<dbReference type="InterPro" id="IPR011835">
    <property type="entry name" value="GS/SS"/>
</dbReference>
<dbReference type="HAMAP" id="MF_00484">
    <property type="entry name" value="Glycogen_synth"/>
    <property type="match status" value="1"/>
</dbReference>
<evidence type="ECO:0000256" key="6">
    <source>
        <dbReference type="ARBA" id="ARBA00022679"/>
    </source>
</evidence>
<dbReference type="EMBL" id="CP110257">
    <property type="protein sequence ID" value="UZD55373.1"/>
    <property type="molecule type" value="Genomic_DNA"/>
</dbReference>
<feature type="binding site" evidence="8">
    <location>
        <position position="22"/>
    </location>
    <ligand>
        <name>ADP-alpha-D-glucose</name>
        <dbReference type="ChEBI" id="CHEBI:57498"/>
    </ligand>
</feature>
<dbReference type="SUPFAM" id="SSF53756">
    <property type="entry name" value="UDP-Glycosyltransferase/glycogen phosphorylase"/>
    <property type="match status" value="1"/>
</dbReference>
<dbReference type="RefSeq" id="WP_264893127.1">
    <property type="nucleotide sequence ID" value="NZ_CP110257.1"/>
</dbReference>
<dbReference type="NCBIfam" id="TIGR02095">
    <property type="entry name" value="glgA"/>
    <property type="match status" value="1"/>
</dbReference>
<feature type="domain" description="Starch synthase catalytic" evidence="10">
    <location>
        <begin position="9"/>
        <end position="242"/>
    </location>
</feature>
<keyword evidence="5 8" id="KW-0328">Glycosyltransferase</keyword>
<name>A0ABY6MTN1_9BURK</name>
<comment type="similarity">
    <text evidence="4 8">Belongs to the glycosyltransferase 1 family. Bacterial/plant glycogen synthase subfamily.</text>
</comment>
<dbReference type="Gene3D" id="3.40.50.2000">
    <property type="entry name" value="Glycogen Phosphorylase B"/>
    <property type="match status" value="2"/>
</dbReference>
<keyword evidence="6 8" id="KW-0808">Transferase</keyword>
<evidence type="ECO:0000256" key="7">
    <source>
        <dbReference type="ARBA" id="ARBA00023056"/>
    </source>
</evidence>